<dbReference type="InterPro" id="IPR013221">
    <property type="entry name" value="Mur_ligase_cen"/>
</dbReference>
<dbReference type="SUPFAM" id="SSF53244">
    <property type="entry name" value="MurD-like peptide ligases, peptide-binding domain"/>
    <property type="match status" value="1"/>
</dbReference>
<protein>
    <submittedName>
        <fullName evidence="3">Mur ligase</fullName>
    </submittedName>
</protein>
<dbReference type="InterPro" id="IPR036565">
    <property type="entry name" value="Mur-like_cat_sf"/>
</dbReference>
<reference evidence="3 4" key="2">
    <citation type="submission" date="2018-03" db="EMBL/GenBank/DDBJ databases">
        <authorList>
            <person name="Keele B.F."/>
        </authorList>
    </citation>
    <scope>NUCLEOTIDE SEQUENCE [LARGE SCALE GENOMIC DNA]</scope>
    <source>
        <strain evidence="3 4">D13</strain>
    </source>
</reference>
<dbReference type="SUPFAM" id="SSF53623">
    <property type="entry name" value="MurD-like peptide ligases, catalytic domain"/>
    <property type="match status" value="1"/>
</dbReference>
<sequence length="574" mass="62444">MAQLSISFEGSRRLTGPNLFSARPGAVLEALGSVTSDCLARWRRYVQRGRDLLDWPATDASIVRPHNQGASLFIEAPIDLLMTATELNEWAWQTARSEAEMHAPGHPLAGDETAALATLARMQREEAHPAFRRNYLRWREQFAPILFDDESVTLGIGRECRQVRWATKDISAPAELLPADPALPLEPTPVAMVTGSNGKTTSVRVLAAMLRAQGFRTAHNCTDGLFLNGQRLARGDYSGPQGARDVLRHPQTEAAVLETARGGMLRRGLAFTAADAALVTNISDDHFGEYGIDTLEELAEAKLVVARGLKPDARLILNADDPLLRRYGPAAWSHVDWFSLSGDVSCAKSDSAVLQVRDGRLTLSIAEVAHDLGAVADFPLSLGGLAPYNTANLMGASLVAYRLGVDLARIRSVLATFGAEHGDNPGRLQRYRVRGADVLTDYAHNPDGLAKLLQVARAINPRGRLALILGQAGNRDNTEILALADVAMRFRPDLLVLKDLQGYMRGRAFGEVPQLIREHLLDLGFDASRLRQHQTELEAVQCCLDWATPGDLLVLPVHASTAQEAVAALLERAS</sequence>
<dbReference type="Pfam" id="PF08245">
    <property type="entry name" value="Mur_ligase_M"/>
    <property type="match status" value="1"/>
</dbReference>
<keyword evidence="4" id="KW-1185">Reference proteome</keyword>
<dbReference type="OrthoDB" id="9803907at2"/>
<keyword evidence="3" id="KW-0436">Ligase</keyword>
<feature type="domain" description="Mur ligase central" evidence="2">
    <location>
        <begin position="193"/>
        <end position="399"/>
    </location>
</feature>
<organism evidence="3 4">
    <name type="scientific">Ahniella affigens</name>
    <dbReference type="NCBI Taxonomy" id="2021234"/>
    <lineage>
        <taxon>Bacteria</taxon>
        <taxon>Pseudomonadati</taxon>
        <taxon>Pseudomonadota</taxon>
        <taxon>Gammaproteobacteria</taxon>
        <taxon>Lysobacterales</taxon>
        <taxon>Rhodanobacteraceae</taxon>
        <taxon>Ahniella</taxon>
    </lineage>
</organism>
<dbReference type="PANTHER" id="PTHR23135">
    <property type="entry name" value="MUR LIGASE FAMILY MEMBER"/>
    <property type="match status" value="1"/>
</dbReference>
<dbReference type="PANTHER" id="PTHR23135:SF18">
    <property type="entry name" value="CYANOPHYCIN SYNTHETASE"/>
    <property type="match status" value="1"/>
</dbReference>
<evidence type="ECO:0000313" key="3">
    <source>
        <dbReference type="EMBL" id="AVP98707.1"/>
    </source>
</evidence>
<dbReference type="Proteomes" id="UP000241074">
    <property type="component" value="Chromosome"/>
</dbReference>
<dbReference type="KEGG" id="xba:C7S18_16595"/>
<dbReference type="Gene3D" id="3.40.1190.10">
    <property type="entry name" value="Mur-like, catalytic domain"/>
    <property type="match status" value="1"/>
</dbReference>
<dbReference type="GO" id="GO:0005524">
    <property type="term" value="F:ATP binding"/>
    <property type="evidence" value="ECO:0007669"/>
    <property type="project" value="InterPro"/>
</dbReference>
<evidence type="ECO:0000259" key="1">
    <source>
        <dbReference type="Pfam" id="PF02875"/>
    </source>
</evidence>
<dbReference type="AlphaFoldDB" id="A0A2P1PV26"/>
<feature type="domain" description="Mur ligase C-terminal" evidence="1">
    <location>
        <begin position="426"/>
        <end position="555"/>
    </location>
</feature>
<dbReference type="EMBL" id="CP027860">
    <property type="protein sequence ID" value="AVP98707.1"/>
    <property type="molecule type" value="Genomic_DNA"/>
</dbReference>
<dbReference type="Pfam" id="PF02875">
    <property type="entry name" value="Mur_ligase_C"/>
    <property type="match status" value="1"/>
</dbReference>
<evidence type="ECO:0000313" key="4">
    <source>
        <dbReference type="Proteomes" id="UP000241074"/>
    </source>
</evidence>
<dbReference type="RefSeq" id="WP_106892627.1">
    <property type="nucleotide sequence ID" value="NZ_CP027860.1"/>
</dbReference>
<reference evidence="3 4" key="1">
    <citation type="submission" date="2018-03" db="EMBL/GenBank/DDBJ databases">
        <title>Ahniella affigens gen. nov., sp. nov., a gammaproteobacterium isolated from sandy soil near a stream.</title>
        <authorList>
            <person name="Ko Y."/>
            <person name="Kim J.-H."/>
        </authorList>
    </citation>
    <scope>NUCLEOTIDE SEQUENCE [LARGE SCALE GENOMIC DNA]</scope>
    <source>
        <strain evidence="3 4">D13</strain>
    </source>
</reference>
<dbReference type="GO" id="GO:0016881">
    <property type="term" value="F:acid-amino acid ligase activity"/>
    <property type="evidence" value="ECO:0007669"/>
    <property type="project" value="InterPro"/>
</dbReference>
<dbReference type="InterPro" id="IPR004101">
    <property type="entry name" value="Mur_ligase_C"/>
</dbReference>
<evidence type="ECO:0000259" key="2">
    <source>
        <dbReference type="Pfam" id="PF08245"/>
    </source>
</evidence>
<dbReference type="Gene3D" id="3.90.190.20">
    <property type="entry name" value="Mur ligase, C-terminal domain"/>
    <property type="match status" value="1"/>
</dbReference>
<accession>A0A2P1PV26</accession>
<proteinExistence type="predicted"/>
<gene>
    <name evidence="3" type="ORF">C7S18_16595</name>
</gene>
<dbReference type="InterPro" id="IPR036615">
    <property type="entry name" value="Mur_ligase_C_dom_sf"/>
</dbReference>
<name>A0A2P1PV26_9GAMM</name>